<accession>A0A099T0P5</accession>
<comment type="caution">
    <text evidence="2">The sequence shown here is derived from an EMBL/GenBank/DDBJ whole genome shotgun (WGS) entry which is preliminary data.</text>
</comment>
<reference evidence="2 3" key="1">
    <citation type="submission" date="2014-09" db="EMBL/GenBank/DDBJ databases">
        <title>Draft genome sequence of an obligately methylotrophic methanogen, Methanococcoides methylutens, isolated from marine sediment.</title>
        <authorList>
            <person name="Guan Y."/>
            <person name="Ngugi D.K."/>
            <person name="Blom J."/>
            <person name="Ali S."/>
            <person name="Ferry J.G."/>
            <person name="Stingl U."/>
        </authorList>
    </citation>
    <scope>NUCLEOTIDE SEQUENCE [LARGE SCALE GENOMIC DNA]</scope>
    <source>
        <strain evidence="2 3">DSM 2657</strain>
    </source>
</reference>
<gene>
    <name evidence="2" type="ORF">LI82_06740</name>
</gene>
<keyword evidence="3" id="KW-1185">Reference proteome</keyword>
<dbReference type="SUPFAM" id="SSF51182">
    <property type="entry name" value="RmlC-like cupins"/>
    <property type="match status" value="1"/>
</dbReference>
<organism evidence="2 3">
    <name type="scientific">Methanococcoides methylutens</name>
    <dbReference type="NCBI Taxonomy" id="2226"/>
    <lineage>
        <taxon>Archaea</taxon>
        <taxon>Methanobacteriati</taxon>
        <taxon>Methanobacteriota</taxon>
        <taxon>Stenosarchaea group</taxon>
        <taxon>Methanomicrobia</taxon>
        <taxon>Methanosarcinales</taxon>
        <taxon>Methanosarcinaceae</taxon>
        <taxon>Methanococcoides</taxon>
    </lineage>
</organism>
<dbReference type="PANTHER" id="PTHR36114:SF1">
    <property type="entry name" value="16.7 KDA PROTEIN IN WHIE LOCUS"/>
    <property type="match status" value="1"/>
</dbReference>
<dbReference type="InterPro" id="IPR011051">
    <property type="entry name" value="RmlC_Cupin_sf"/>
</dbReference>
<protein>
    <recommendedName>
        <fullName evidence="1">Cupin type-2 domain-containing protein</fullName>
    </recommendedName>
</protein>
<dbReference type="CDD" id="cd02214">
    <property type="entry name" value="cupin_MJ1618"/>
    <property type="match status" value="1"/>
</dbReference>
<dbReference type="AlphaFoldDB" id="A0A099T0P5"/>
<dbReference type="Pfam" id="PF07883">
    <property type="entry name" value="Cupin_2"/>
    <property type="match status" value="1"/>
</dbReference>
<evidence type="ECO:0000313" key="2">
    <source>
        <dbReference type="EMBL" id="KGK98717.1"/>
    </source>
</evidence>
<sequence length="114" mass="13148">MEDINHFGEATIRNLINPNRVDMGLDIDYSIAHFIIKPGDFLEPLIMKNPETYYVLEGEGILYIEDVPFELRKGQLVLVPENAKQHMENTGDVDLEFLAINEPAWKPEHEIILE</sequence>
<dbReference type="Proteomes" id="UP000029859">
    <property type="component" value="Unassembled WGS sequence"/>
</dbReference>
<dbReference type="Gene3D" id="2.60.120.10">
    <property type="entry name" value="Jelly Rolls"/>
    <property type="match status" value="1"/>
</dbReference>
<dbReference type="PANTHER" id="PTHR36114">
    <property type="entry name" value="16.7 KDA PROTEIN IN WHIE LOCUS"/>
    <property type="match status" value="1"/>
</dbReference>
<dbReference type="InterPro" id="IPR013096">
    <property type="entry name" value="Cupin_2"/>
</dbReference>
<evidence type="ECO:0000313" key="3">
    <source>
        <dbReference type="Proteomes" id="UP000029859"/>
    </source>
</evidence>
<dbReference type="InterPro" id="IPR052044">
    <property type="entry name" value="PKS_Associated_Protein"/>
</dbReference>
<dbReference type="InterPro" id="IPR014710">
    <property type="entry name" value="RmlC-like_jellyroll"/>
</dbReference>
<feature type="domain" description="Cupin type-2" evidence="1">
    <location>
        <begin position="34"/>
        <end position="100"/>
    </location>
</feature>
<evidence type="ECO:0000259" key="1">
    <source>
        <dbReference type="Pfam" id="PF07883"/>
    </source>
</evidence>
<name>A0A099T0P5_METMT</name>
<proteinExistence type="predicted"/>
<dbReference type="EMBL" id="JRHO01000013">
    <property type="protein sequence ID" value="KGK98717.1"/>
    <property type="molecule type" value="Genomic_DNA"/>
</dbReference>